<name>A0A1T4VNA2_9GAMM</name>
<reference evidence="3" key="1">
    <citation type="submission" date="2017-02" db="EMBL/GenBank/DDBJ databases">
        <authorList>
            <person name="Varghese N."/>
            <person name="Submissions S."/>
        </authorList>
    </citation>
    <scope>NUCLEOTIDE SEQUENCE [LARGE SCALE GENOMIC DNA]</scope>
    <source>
        <strain evidence="3">DSM 3072</strain>
    </source>
</reference>
<keyword evidence="3" id="KW-1185">Reference proteome</keyword>
<dbReference type="EMBL" id="FUXX01000035">
    <property type="protein sequence ID" value="SKA66338.1"/>
    <property type="molecule type" value="Genomic_DNA"/>
</dbReference>
<proteinExistence type="predicted"/>
<evidence type="ECO:0008006" key="4">
    <source>
        <dbReference type="Google" id="ProtNLM"/>
    </source>
</evidence>
<evidence type="ECO:0000313" key="2">
    <source>
        <dbReference type="EMBL" id="SKA66338.1"/>
    </source>
</evidence>
<sequence length="70" mass="6962">MSSVNTNFGNEALTAAMAKKATDAQGQIAMALLSGAAQTAAQTSKMNAPAAPVPQVTNAPSQGAHVDTYA</sequence>
<feature type="region of interest" description="Disordered" evidence="1">
    <location>
        <begin position="41"/>
        <end position="70"/>
    </location>
</feature>
<evidence type="ECO:0000313" key="3">
    <source>
        <dbReference type="Proteomes" id="UP000242432"/>
    </source>
</evidence>
<organism evidence="2 3">
    <name type="scientific">Succinivibrio dextrinosolvens DSM 3072</name>
    <dbReference type="NCBI Taxonomy" id="1123324"/>
    <lineage>
        <taxon>Bacteria</taxon>
        <taxon>Pseudomonadati</taxon>
        <taxon>Pseudomonadota</taxon>
        <taxon>Gammaproteobacteria</taxon>
        <taxon>Aeromonadales</taxon>
        <taxon>Succinivibrionaceae</taxon>
        <taxon>Succinivibrio</taxon>
    </lineage>
</organism>
<accession>A0A1T4VNA2</accession>
<gene>
    <name evidence="2" type="ORF">SAMN02745213_01800</name>
</gene>
<dbReference type="AlphaFoldDB" id="A0A1T4VNA2"/>
<dbReference type="RefSeq" id="WP_031491444.1">
    <property type="nucleotide sequence ID" value="NZ_FUXX01000035.1"/>
</dbReference>
<protein>
    <recommendedName>
        <fullName evidence="4">Motility protein</fullName>
    </recommendedName>
</protein>
<evidence type="ECO:0000256" key="1">
    <source>
        <dbReference type="SAM" id="MobiDB-lite"/>
    </source>
</evidence>
<dbReference type="Proteomes" id="UP000242432">
    <property type="component" value="Unassembled WGS sequence"/>
</dbReference>